<gene>
    <name evidence="1" type="ordered locus">GFO_2249</name>
</gene>
<name>A0M3L9_CHRFK</name>
<dbReference type="AlphaFoldDB" id="A0M3L9"/>
<dbReference type="EMBL" id="CU207366">
    <property type="protein sequence ID" value="CAL67214.1"/>
    <property type="molecule type" value="Genomic_DNA"/>
</dbReference>
<dbReference type="Proteomes" id="UP000000755">
    <property type="component" value="Chromosome"/>
</dbReference>
<accession>A0M3L9</accession>
<sequence>MAFLFLKWNNPGLFLSDILKRLSNYINFTEIF</sequence>
<protein>
    <submittedName>
        <fullName evidence="1">Uncharacterized protein</fullName>
    </submittedName>
</protein>
<reference evidence="1 2" key="1">
    <citation type="journal article" date="2006" name="Environ. Microbiol.">
        <title>Whole genome analysis of the marine Bacteroidetes'Gramella forsetii' reveals adaptations to degradation of polymeric organic matter.</title>
        <authorList>
            <person name="Bauer M."/>
            <person name="Kube M."/>
            <person name="Teeling H."/>
            <person name="Richter M."/>
            <person name="Lombardot T."/>
            <person name="Allers E."/>
            <person name="Wuerdemann C.A."/>
            <person name="Quast C."/>
            <person name="Kuhl H."/>
            <person name="Knaust F."/>
            <person name="Woebken D."/>
            <person name="Bischof K."/>
            <person name="Mussmann M."/>
            <person name="Choudhuri J.V."/>
            <person name="Meyer F."/>
            <person name="Reinhardt R."/>
            <person name="Amann R.I."/>
            <person name="Gloeckner F.O."/>
        </authorList>
    </citation>
    <scope>NUCLEOTIDE SEQUENCE [LARGE SCALE GENOMIC DNA]</scope>
    <source>
        <strain evidence="1 2">KT0803</strain>
    </source>
</reference>
<evidence type="ECO:0000313" key="2">
    <source>
        <dbReference type="Proteomes" id="UP000000755"/>
    </source>
</evidence>
<proteinExistence type="predicted"/>
<dbReference type="KEGG" id="gfo:GFO_2249"/>
<evidence type="ECO:0000313" key="1">
    <source>
        <dbReference type="EMBL" id="CAL67214.1"/>
    </source>
</evidence>
<organism evidence="1 2">
    <name type="scientific">Christiangramia forsetii (strain DSM 17595 / CGMCC 1.15422 / KT0803)</name>
    <name type="common">Gramella forsetii</name>
    <dbReference type="NCBI Taxonomy" id="411154"/>
    <lineage>
        <taxon>Bacteria</taxon>
        <taxon>Pseudomonadati</taxon>
        <taxon>Bacteroidota</taxon>
        <taxon>Flavobacteriia</taxon>
        <taxon>Flavobacteriales</taxon>
        <taxon>Flavobacteriaceae</taxon>
        <taxon>Christiangramia</taxon>
    </lineage>
</organism>
<dbReference type="HOGENOM" id="CLU_3389674_0_0_10"/>